<dbReference type="Proteomes" id="UP001205748">
    <property type="component" value="Unassembled WGS sequence"/>
</dbReference>
<gene>
    <name evidence="10" type="ORF">NSA47_06265</name>
</gene>
<feature type="domain" description="Histidine kinase" evidence="9">
    <location>
        <begin position="141"/>
        <end position="357"/>
    </location>
</feature>
<evidence type="ECO:0000256" key="6">
    <source>
        <dbReference type="ARBA" id="ARBA00022777"/>
    </source>
</evidence>
<keyword evidence="6 10" id="KW-0418">Kinase</keyword>
<evidence type="ECO:0000256" key="2">
    <source>
        <dbReference type="ARBA" id="ARBA00004370"/>
    </source>
</evidence>
<comment type="caution">
    <text evidence="10">The sequence shown here is derived from an EMBL/GenBank/DDBJ whole genome shotgun (WGS) entry which is preliminary data.</text>
</comment>
<evidence type="ECO:0000256" key="5">
    <source>
        <dbReference type="ARBA" id="ARBA00022679"/>
    </source>
</evidence>
<dbReference type="CDD" id="cd00082">
    <property type="entry name" value="HisKA"/>
    <property type="match status" value="1"/>
</dbReference>
<dbReference type="FunFam" id="3.30.565.10:FF:000006">
    <property type="entry name" value="Sensor histidine kinase WalK"/>
    <property type="match status" value="1"/>
</dbReference>
<dbReference type="GO" id="GO:0016036">
    <property type="term" value="P:cellular response to phosphate starvation"/>
    <property type="evidence" value="ECO:0007669"/>
    <property type="project" value="TreeGrafter"/>
</dbReference>
<dbReference type="PRINTS" id="PR00344">
    <property type="entry name" value="BCTRLSENSOR"/>
</dbReference>
<dbReference type="Gene3D" id="3.30.565.10">
    <property type="entry name" value="Histidine kinase-like ATPase, C-terminal domain"/>
    <property type="match status" value="1"/>
</dbReference>
<comment type="subcellular location">
    <subcellularLocation>
        <location evidence="2">Membrane</location>
    </subcellularLocation>
</comment>
<dbReference type="Pfam" id="PF00512">
    <property type="entry name" value="HisKA"/>
    <property type="match status" value="1"/>
</dbReference>
<name>A0AAE3HDP2_9FIRM</name>
<protein>
    <recommendedName>
        <fullName evidence="3">histidine kinase</fullName>
        <ecNumber evidence="3">2.7.13.3</ecNumber>
    </recommendedName>
</protein>
<keyword evidence="8" id="KW-0812">Transmembrane</keyword>
<keyword evidence="11" id="KW-1185">Reference proteome</keyword>
<dbReference type="InterPro" id="IPR004358">
    <property type="entry name" value="Sig_transdc_His_kin-like_C"/>
</dbReference>
<dbReference type="Pfam" id="PF02518">
    <property type="entry name" value="HATPase_c"/>
    <property type="match status" value="1"/>
</dbReference>
<dbReference type="SMART" id="SM00387">
    <property type="entry name" value="HATPase_c"/>
    <property type="match status" value="1"/>
</dbReference>
<dbReference type="SMART" id="SM00388">
    <property type="entry name" value="HisKA"/>
    <property type="match status" value="1"/>
</dbReference>
<keyword evidence="8" id="KW-0472">Membrane</keyword>
<keyword evidence="8" id="KW-1133">Transmembrane helix</keyword>
<evidence type="ECO:0000313" key="10">
    <source>
        <dbReference type="EMBL" id="MCR1898596.1"/>
    </source>
</evidence>
<dbReference type="AlphaFoldDB" id="A0AAE3HDP2"/>
<dbReference type="InterPro" id="IPR003594">
    <property type="entry name" value="HATPase_dom"/>
</dbReference>
<evidence type="ECO:0000256" key="3">
    <source>
        <dbReference type="ARBA" id="ARBA00012438"/>
    </source>
</evidence>
<dbReference type="SUPFAM" id="SSF47384">
    <property type="entry name" value="Homodimeric domain of signal transducing histidine kinase"/>
    <property type="match status" value="1"/>
</dbReference>
<reference evidence="10" key="1">
    <citation type="submission" date="2022-07" db="EMBL/GenBank/DDBJ databases">
        <title>Enhanced cultured diversity of the mouse gut microbiota enables custom-made synthetic communities.</title>
        <authorList>
            <person name="Afrizal A."/>
        </authorList>
    </citation>
    <scope>NUCLEOTIDE SEQUENCE</scope>
    <source>
        <strain evidence="10">DSM 28593</strain>
    </source>
</reference>
<dbReference type="RefSeq" id="WP_257530103.1">
    <property type="nucleotide sequence ID" value="NZ_JANKAS010000004.1"/>
</dbReference>
<dbReference type="InterPro" id="IPR036097">
    <property type="entry name" value="HisK_dim/P_sf"/>
</dbReference>
<feature type="transmembrane region" description="Helical" evidence="8">
    <location>
        <begin position="53"/>
        <end position="71"/>
    </location>
</feature>
<evidence type="ECO:0000259" key="9">
    <source>
        <dbReference type="PROSITE" id="PS50109"/>
    </source>
</evidence>
<evidence type="ECO:0000256" key="7">
    <source>
        <dbReference type="ARBA" id="ARBA00023012"/>
    </source>
</evidence>
<dbReference type="SUPFAM" id="SSF55874">
    <property type="entry name" value="ATPase domain of HSP90 chaperone/DNA topoisomerase II/histidine kinase"/>
    <property type="match status" value="1"/>
</dbReference>
<organism evidence="10 11">
    <name type="scientific">Irregularibacter muris</name>
    <dbReference type="NCBI Taxonomy" id="1796619"/>
    <lineage>
        <taxon>Bacteria</taxon>
        <taxon>Bacillati</taxon>
        <taxon>Bacillota</taxon>
        <taxon>Clostridia</taxon>
        <taxon>Eubacteriales</taxon>
        <taxon>Eubacteriaceae</taxon>
        <taxon>Irregularibacter</taxon>
    </lineage>
</organism>
<dbReference type="PANTHER" id="PTHR45453">
    <property type="entry name" value="PHOSPHATE REGULON SENSOR PROTEIN PHOR"/>
    <property type="match status" value="1"/>
</dbReference>
<dbReference type="InterPro" id="IPR005467">
    <property type="entry name" value="His_kinase_dom"/>
</dbReference>
<dbReference type="InterPro" id="IPR003661">
    <property type="entry name" value="HisK_dim/P_dom"/>
</dbReference>
<dbReference type="EC" id="2.7.13.3" evidence="3"/>
<evidence type="ECO:0000256" key="4">
    <source>
        <dbReference type="ARBA" id="ARBA00022553"/>
    </source>
</evidence>
<sequence length="365" mass="41566">MKLRKDPTVKKSFLTLIIGLFVITAVLIGSMYILLSGTPLYKGEINKILMTNIGIMVLGIVCNGALFLYVIKGFINRLEKISFTIDRIMDGDLSYVSHYSEDEEGILSRLEFQFYQMGRRIKLNLEDVKHEKENIKSLVADISHQIKTPLASIKMFNDMLLEEQLNVQEREEFQKSIKAEVEKLEWLSNSLIKITRLEAGVIQLRKEQRDIKVTILQAINGIYLKALEKNIQINLEQIESINIPHDTKWTQEAIFNVLENAVKYTSEKGQIKVSVEKLETYIKIDIEDTGIGIGQEEIGNIFNRFYRGRSPIVVNTEGSGIGLYLSRRILEKQGGNIIASSEEGKGTIFSIFLTLQNCKDGERVL</sequence>
<evidence type="ECO:0000313" key="11">
    <source>
        <dbReference type="Proteomes" id="UP001205748"/>
    </source>
</evidence>
<evidence type="ECO:0000256" key="1">
    <source>
        <dbReference type="ARBA" id="ARBA00000085"/>
    </source>
</evidence>
<dbReference type="GO" id="GO:0004721">
    <property type="term" value="F:phosphoprotein phosphatase activity"/>
    <property type="evidence" value="ECO:0007669"/>
    <property type="project" value="TreeGrafter"/>
</dbReference>
<accession>A0AAE3HDP2</accession>
<dbReference type="PANTHER" id="PTHR45453:SF1">
    <property type="entry name" value="PHOSPHATE REGULON SENSOR PROTEIN PHOR"/>
    <property type="match status" value="1"/>
</dbReference>
<dbReference type="InterPro" id="IPR050351">
    <property type="entry name" value="BphY/WalK/GraS-like"/>
</dbReference>
<keyword evidence="7" id="KW-0902">Two-component regulatory system</keyword>
<dbReference type="GO" id="GO:0005886">
    <property type="term" value="C:plasma membrane"/>
    <property type="evidence" value="ECO:0007669"/>
    <property type="project" value="TreeGrafter"/>
</dbReference>
<feature type="transmembrane region" description="Helical" evidence="8">
    <location>
        <begin position="12"/>
        <end position="33"/>
    </location>
</feature>
<proteinExistence type="predicted"/>
<dbReference type="GO" id="GO:0000155">
    <property type="term" value="F:phosphorelay sensor kinase activity"/>
    <property type="evidence" value="ECO:0007669"/>
    <property type="project" value="InterPro"/>
</dbReference>
<dbReference type="PROSITE" id="PS50109">
    <property type="entry name" value="HIS_KIN"/>
    <property type="match status" value="1"/>
</dbReference>
<dbReference type="EMBL" id="JANKAS010000004">
    <property type="protein sequence ID" value="MCR1898596.1"/>
    <property type="molecule type" value="Genomic_DNA"/>
</dbReference>
<evidence type="ECO:0000256" key="8">
    <source>
        <dbReference type="SAM" id="Phobius"/>
    </source>
</evidence>
<keyword evidence="4" id="KW-0597">Phosphoprotein</keyword>
<dbReference type="Gene3D" id="1.10.287.130">
    <property type="match status" value="1"/>
</dbReference>
<keyword evidence="5" id="KW-0808">Transferase</keyword>
<comment type="catalytic activity">
    <reaction evidence="1">
        <text>ATP + protein L-histidine = ADP + protein N-phospho-L-histidine.</text>
        <dbReference type="EC" id="2.7.13.3"/>
    </reaction>
</comment>
<dbReference type="InterPro" id="IPR036890">
    <property type="entry name" value="HATPase_C_sf"/>
</dbReference>